<dbReference type="Proteomes" id="UP000482800">
    <property type="component" value="Unassembled WGS sequence"/>
</dbReference>
<sequence length="659" mass="69378">MRRSLLSIALLAGTLVTGPAAVTAGPAAAGAAGLAAAGAAGLAAAGAAGLVRVDQVGYASGEAKRAYLMTAAPADGARFAVVDQRGRTVHSGQIGASTGGWSATYGAVHPIDLSPVRTPGTYRLRVSGVLRAERESRGYGHGPQRRTSDERRSAADIVSPAFRVDSPERLFSPLLADTVNFFQVQRDGADVIPGELDRKPSHLTDRRATVYEPPVFSGDGGDVPAAPLRPRAGAGPVDVEGGWFDAGDFVKFTHASAYALAQLLYVQRETGGPPTLRGETAFGLRWLDKMWDGRTLYVQVGIGTGSEEFGFLGDHDVWRLPEADDALDTGPGDEYQFIKYRPVFPAGEPGAKVSPNLAGRVSAAFALAAQLAAERGDKAAARRWLAEGASLYGQAQTTDVGELVTAFPHAYYPEDSWQDDMELGATQLALAARALGDPRGGRWVREAAGWARAYLDTQPWDTLNLYDTSALAHADLVPLLRGDALAGELVADLRRQLDSGVSAAAAHPFGHAVDVTQFDAATRSFGFAATAHLYRGLTGSHEYDAFGTRQRNFALGANAWGTSLMIGAGTTYPQCPQHQVANLAGLPRGAVVNGPNGAENFEYIGIPDGANACPADGVNRFAAYDRPDARYLDDVRAWPSSEPAIDFTATAALAFALSS</sequence>
<evidence type="ECO:0000256" key="7">
    <source>
        <dbReference type="SAM" id="SignalP"/>
    </source>
</evidence>
<dbReference type="Pfam" id="PF02927">
    <property type="entry name" value="CelD_N"/>
    <property type="match status" value="1"/>
</dbReference>
<dbReference type="SUPFAM" id="SSF81296">
    <property type="entry name" value="E set domains"/>
    <property type="match status" value="1"/>
</dbReference>
<evidence type="ECO:0000256" key="1">
    <source>
        <dbReference type="ARBA" id="ARBA00007072"/>
    </source>
</evidence>
<comment type="caution">
    <text evidence="10">The sequence shown here is derived from an EMBL/GenBank/DDBJ whole genome shotgun (WGS) entry which is preliminary data.</text>
</comment>
<dbReference type="Gene3D" id="2.60.40.10">
    <property type="entry name" value="Immunoglobulins"/>
    <property type="match status" value="1"/>
</dbReference>
<comment type="similarity">
    <text evidence="1">Belongs to the glycosyl hydrolase 9 (cellulase E) family.</text>
</comment>
<keyword evidence="11" id="KW-1185">Reference proteome</keyword>
<evidence type="ECO:0000313" key="10">
    <source>
        <dbReference type="EMBL" id="GFJ86254.1"/>
    </source>
</evidence>
<feature type="domain" description="Glycoside hydrolase family 9" evidence="8">
    <location>
        <begin position="172"/>
        <end position="653"/>
    </location>
</feature>
<evidence type="ECO:0000259" key="9">
    <source>
        <dbReference type="Pfam" id="PF02927"/>
    </source>
</evidence>
<dbReference type="GO" id="GO:0008810">
    <property type="term" value="F:cellulase activity"/>
    <property type="evidence" value="ECO:0007669"/>
    <property type="project" value="InterPro"/>
</dbReference>
<evidence type="ECO:0000256" key="6">
    <source>
        <dbReference type="SAM" id="MobiDB-lite"/>
    </source>
</evidence>
<dbReference type="Gene3D" id="1.50.10.10">
    <property type="match status" value="1"/>
</dbReference>
<keyword evidence="3" id="KW-0119">Carbohydrate metabolism</keyword>
<keyword evidence="4" id="KW-0326">Glycosidase</keyword>
<keyword evidence="7" id="KW-0732">Signal</keyword>
<gene>
    <name evidence="10" type="ORF">Phou_104340</name>
</gene>
<evidence type="ECO:0000256" key="4">
    <source>
        <dbReference type="ARBA" id="ARBA00023295"/>
    </source>
</evidence>
<evidence type="ECO:0000259" key="8">
    <source>
        <dbReference type="Pfam" id="PF00759"/>
    </source>
</evidence>
<feature type="signal peptide" evidence="7">
    <location>
        <begin position="1"/>
        <end position="24"/>
    </location>
</feature>
<reference evidence="10 11" key="2">
    <citation type="submission" date="2020-03" db="EMBL/GenBank/DDBJ databases">
        <authorList>
            <person name="Ichikawa N."/>
            <person name="Kimura A."/>
            <person name="Kitahashi Y."/>
            <person name="Uohara A."/>
        </authorList>
    </citation>
    <scope>NUCLEOTIDE SEQUENCE [LARGE SCALE GENOMIC DNA]</scope>
    <source>
        <strain evidence="10 11">NBRC 108639</strain>
    </source>
</reference>
<dbReference type="InterPro" id="IPR014756">
    <property type="entry name" value="Ig_E-set"/>
</dbReference>
<dbReference type="GO" id="GO:0000272">
    <property type="term" value="P:polysaccharide catabolic process"/>
    <property type="evidence" value="ECO:0007669"/>
    <property type="project" value="UniProtKB-KW"/>
</dbReference>
<evidence type="ECO:0000256" key="2">
    <source>
        <dbReference type="ARBA" id="ARBA00022801"/>
    </source>
</evidence>
<evidence type="ECO:0000256" key="3">
    <source>
        <dbReference type="ARBA" id="ARBA00023277"/>
    </source>
</evidence>
<evidence type="ECO:0000313" key="11">
    <source>
        <dbReference type="Proteomes" id="UP000482800"/>
    </source>
</evidence>
<dbReference type="SUPFAM" id="SSF48208">
    <property type="entry name" value="Six-hairpin glycosidases"/>
    <property type="match status" value="1"/>
</dbReference>
<keyword evidence="5" id="KW-0624">Polysaccharide degradation</keyword>
<keyword evidence="2 10" id="KW-0378">Hydrolase</keyword>
<dbReference type="InterPro" id="IPR013783">
    <property type="entry name" value="Ig-like_fold"/>
</dbReference>
<protein>
    <submittedName>
        <fullName evidence="10">Hydrolase</fullName>
    </submittedName>
</protein>
<name>A0A6V8KQY7_9ACTN</name>
<reference evidence="10 11" key="1">
    <citation type="submission" date="2020-03" db="EMBL/GenBank/DDBJ databases">
        <title>Whole genome shotgun sequence of Phytohabitans houttuyneae NBRC 108639.</title>
        <authorList>
            <person name="Komaki H."/>
            <person name="Tamura T."/>
        </authorList>
    </citation>
    <scope>NUCLEOTIDE SEQUENCE [LARGE SCALE GENOMIC DNA]</scope>
    <source>
        <strain evidence="10 11">NBRC 108639</strain>
    </source>
</reference>
<dbReference type="RefSeq" id="WP_173071989.1">
    <property type="nucleotide sequence ID" value="NZ_BAABGO010000002.1"/>
</dbReference>
<dbReference type="InterPro" id="IPR008928">
    <property type="entry name" value="6-hairpin_glycosidase_sf"/>
</dbReference>
<dbReference type="PANTHER" id="PTHR22298">
    <property type="entry name" value="ENDO-1,4-BETA-GLUCANASE"/>
    <property type="match status" value="1"/>
</dbReference>
<dbReference type="InterPro" id="IPR004197">
    <property type="entry name" value="Cellulase_Ig-like"/>
</dbReference>
<dbReference type="AlphaFoldDB" id="A0A6V8KQY7"/>
<feature type="domain" description="Cellulase Ig-like" evidence="9">
    <location>
        <begin position="51"/>
        <end position="129"/>
    </location>
</feature>
<dbReference type="Pfam" id="PF00759">
    <property type="entry name" value="Glyco_hydro_9"/>
    <property type="match status" value="1"/>
</dbReference>
<organism evidence="10 11">
    <name type="scientific">Phytohabitans houttuyneae</name>
    <dbReference type="NCBI Taxonomy" id="1076126"/>
    <lineage>
        <taxon>Bacteria</taxon>
        <taxon>Bacillati</taxon>
        <taxon>Actinomycetota</taxon>
        <taxon>Actinomycetes</taxon>
        <taxon>Micromonosporales</taxon>
        <taxon>Micromonosporaceae</taxon>
    </lineage>
</organism>
<feature type="chain" id="PRO_5039211053" evidence="7">
    <location>
        <begin position="25"/>
        <end position="659"/>
    </location>
</feature>
<feature type="region of interest" description="Disordered" evidence="6">
    <location>
        <begin position="133"/>
        <end position="154"/>
    </location>
</feature>
<dbReference type="InterPro" id="IPR012341">
    <property type="entry name" value="6hp_glycosidase-like_sf"/>
</dbReference>
<proteinExistence type="inferred from homology"/>
<dbReference type="CDD" id="cd02850">
    <property type="entry name" value="E_set_Cellulase_N"/>
    <property type="match status" value="1"/>
</dbReference>
<evidence type="ECO:0000256" key="5">
    <source>
        <dbReference type="ARBA" id="ARBA00023326"/>
    </source>
</evidence>
<dbReference type="EMBL" id="BLPF01000005">
    <property type="protein sequence ID" value="GFJ86254.1"/>
    <property type="molecule type" value="Genomic_DNA"/>
</dbReference>
<accession>A0A6V8KQY7</accession>
<dbReference type="InterPro" id="IPR001701">
    <property type="entry name" value="Glyco_hydro_9"/>
</dbReference>